<name>A0A7S4LG22_9EUGL</name>
<reference evidence="3" key="1">
    <citation type="submission" date="2021-01" db="EMBL/GenBank/DDBJ databases">
        <authorList>
            <person name="Corre E."/>
            <person name="Pelletier E."/>
            <person name="Niang G."/>
            <person name="Scheremetjew M."/>
            <person name="Finn R."/>
            <person name="Kale V."/>
            <person name="Holt S."/>
            <person name="Cochrane G."/>
            <person name="Meng A."/>
            <person name="Brown T."/>
            <person name="Cohen L."/>
        </authorList>
    </citation>
    <scope>NUCLEOTIDE SEQUENCE</scope>
    <source>
        <strain evidence="3">CCMP1594</strain>
    </source>
</reference>
<dbReference type="AlphaFoldDB" id="A0A7S4LG22"/>
<feature type="region of interest" description="Disordered" evidence="2">
    <location>
        <begin position="1"/>
        <end position="23"/>
    </location>
</feature>
<evidence type="ECO:0000256" key="2">
    <source>
        <dbReference type="SAM" id="MobiDB-lite"/>
    </source>
</evidence>
<accession>A0A7S4LG22</accession>
<feature type="compositionally biased region" description="Low complexity" evidence="2">
    <location>
        <begin position="548"/>
        <end position="560"/>
    </location>
</feature>
<proteinExistence type="predicted"/>
<keyword evidence="1" id="KW-0175">Coiled coil</keyword>
<feature type="coiled-coil region" evidence="1">
    <location>
        <begin position="243"/>
        <end position="320"/>
    </location>
</feature>
<feature type="region of interest" description="Disordered" evidence="2">
    <location>
        <begin position="35"/>
        <end position="66"/>
    </location>
</feature>
<evidence type="ECO:0000256" key="1">
    <source>
        <dbReference type="SAM" id="Coils"/>
    </source>
</evidence>
<evidence type="ECO:0000313" key="3">
    <source>
        <dbReference type="EMBL" id="CAE0827057.1"/>
    </source>
</evidence>
<feature type="region of interest" description="Disordered" evidence="2">
    <location>
        <begin position="109"/>
        <end position="128"/>
    </location>
</feature>
<organism evidence="3">
    <name type="scientific">Eutreptiella gymnastica</name>
    <dbReference type="NCBI Taxonomy" id="73025"/>
    <lineage>
        <taxon>Eukaryota</taxon>
        <taxon>Discoba</taxon>
        <taxon>Euglenozoa</taxon>
        <taxon>Euglenida</taxon>
        <taxon>Spirocuta</taxon>
        <taxon>Euglenophyceae</taxon>
        <taxon>Eutreptiales</taxon>
        <taxon>Eutreptiaceae</taxon>
        <taxon>Eutreptiella</taxon>
    </lineage>
</organism>
<feature type="compositionally biased region" description="Polar residues" evidence="2">
    <location>
        <begin position="40"/>
        <end position="58"/>
    </location>
</feature>
<dbReference type="EMBL" id="HBJA01111080">
    <property type="protein sequence ID" value="CAE0827057.1"/>
    <property type="molecule type" value="Transcribed_RNA"/>
</dbReference>
<protein>
    <submittedName>
        <fullName evidence="3">Uncharacterized protein</fullName>
    </submittedName>
</protein>
<gene>
    <name evidence="3" type="ORF">EGYM00163_LOCUS38318</name>
</gene>
<feature type="region of interest" description="Disordered" evidence="2">
    <location>
        <begin position="546"/>
        <end position="571"/>
    </location>
</feature>
<sequence>MMVVLTSPSHAGPNPRPCSTEADVLVNSPPTLCPPAASSPLKTSSMSQADCTDTASASKSRDDHMKEAPCDGCKYLDGAPMCHETVMTHQPYSFPGVVGFGYIEDDDDSAGGHGKATEQYYEDHCPSRPSDRFTSIASETSKMQLPCTAGLIHHTSLGSSSSQLQYSKDVEMQLQRQNKRYLAMFGDSEEPKTGWERLEDGQIACHDRKLLFSTALQCRNYLVKSGYVQSPAALAQEEGAEFLAHLDAECLEERSKLRKLQKSVTKQKNAVNQEMKVHVAQFEKANRRLVHENTVLEHRLAKLEAQQKQELEAAQALQRRALESLTRLMQFCDGLPPFIATFKHEPVSRRLVVVVALGPYGFSSDEDGRANACRFSEFAAVNGADLLFLSLHTRIPELKLQAAQLMKTQIEEHIFKIHGAAHDWERICILDETFPFPDGSFNVFDAVPEGSLLVGQPHLSEAVNGLKYKALPSIIVMSTQHTLVLEWGRQMLVKHIITHNTRGYDAAQAFVSSMTAACAGLGIPVHSMSQCPFFSSKNCECPAEDGSESGSEGLLTSDESVASEGLRQSCI</sequence>